<name>A0A8H6SJU1_MYCCL</name>
<evidence type="ECO:0000259" key="6">
    <source>
        <dbReference type="Pfam" id="PF01764"/>
    </source>
</evidence>
<dbReference type="CDD" id="cd00519">
    <property type="entry name" value="Lipase_3"/>
    <property type="match status" value="1"/>
</dbReference>
<dbReference type="SUPFAM" id="SSF53474">
    <property type="entry name" value="alpha/beta-Hydrolases"/>
    <property type="match status" value="1"/>
</dbReference>
<dbReference type="PANTHER" id="PTHR45856">
    <property type="entry name" value="ALPHA/BETA-HYDROLASES SUPERFAMILY PROTEIN"/>
    <property type="match status" value="1"/>
</dbReference>
<dbReference type="Gene3D" id="3.40.50.1820">
    <property type="entry name" value="alpha/beta hydrolase"/>
    <property type="match status" value="1"/>
</dbReference>
<dbReference type="Pfam" id="PF01764">
    <property type="entry name" value="Lipase_3"/>
    <property type="match status" value="1"/>
</dbReference>
<feature type="domain" description="Fungal lipase-type" evidence="6">
    <location>
        <begin position="131"/>
        <end position="240"/>
    </location>
</feature>
<keyword evidence="5" id="KW-0732">Signal</keyword>
<dbReference type="InterPro" id="IPR029058">
    <property type="entry name" value="AB_hydrolase_fold"/>
</dbReference>
<dbReference type="InterPro" id="IPR002921">
    <property type="entry name" value="Fungal_lipase-type"/>
</dbReference>
<evidence type="ECO:0000256" key="2">
    <source>
        <dbReference type="ARBA" id="ARBA00043996"/>
    </source>
</evidence>
<keyword evidence="8" id="KW-1185">Reference proteome</keyword>
<evidence type="ECO:0000256" key="1">
    <source>
        <dbReference type="ARBA" id="ARBA00023157"/>
    </source>
</evidence>
<dbReference type="PANTHER" id="PTHR45856:SF25">
    <property type="entry name" value="FUNGAL LIPASE-LIKE DOMAIN-CONTAINING PROTEIN"/>
    <property type="match status" value="1"/>
</dbReference>
<accession>A0A8H6SJU1</accession>
<dbReference type="EMBL" id="JACAZE010000014">
    <property type="protein sequence ID" value="KAF7299622.1"/>
    <property type="molecule type" value="Genomic_DNA"/>
</dbReference>
<keyword evidence="1" id="KW-1015">Disulfide bond</keyword>
<dbReference type="Proteomes" id="UP000613580">
    <property type="component" value="Unassembled WGS sequence"/>
</dbReference>
<evidence type="ECO:0000256" key="3">
    <source>
        <dbReference type="ARBA" id="ARBA00047591"/>
    </source>
</evidence>
<evidence type="ECO:0000313" key="8">
    <source>
        <dbReference type="Proteomes" id="UP000613580"/>
    </source>
</evidence>
<proteinExistence type="inferred from homology"/>
<evidence type="ECO:0000256" key="4">
    <source>
        <dbReference type="ARBA" id="ARBA00048461"/>
    </source>
</evidence>
<evidence type="ECO:0000313" key="7">
    <source>
        <dbReference type="EMBL" id="KAF7299622.1"/>
    </source>
</evidence>
<gene>
    <name evidence="7" type="ORF">HMN09_00967600</name>
</gene>
<dbReference type="InterPro" id="IPR051218">
    <property type="entry name" value="Sec_MonoDiacylglyc_Lipase"/>
</dbReference>
<dbReference type="OrthoDB" id="426718at2759"/>
<dbReference type="AlphaFoldDB" id="A0A8H6SJU1"/>
<feature type="chain" id="PRO_5034076667" evidence="5">
    <location>
        <begin position="18"/>
        <end position="307"/>
    </location>
</feature>
<comment type="catalytic activity">
    <reaction evidence="4">
        <text>a monoacylglycerol + H2O = glycerol + a fatty acid + H(+)</text>
        <dbReference type="Rhea" id="RHEA:15245"/>
        <dbReference type="ChEBI" id="CHEBI:15377"/>
        <dbReference type="ChEBI" id="CHEBI:15378"/>
        <dbReference type="ChEBI" id="CHEBI:17408"/>
        <dbReference type="ChEBI" id="CHEBI:17754"/>
        <dbReference type="ChEBI" id="CHEBI:28868"/>
    </reaction>
</comment>
<reference evidence="7" key="1">
    <citation type="submission" date="2020-05" db="EMBL/GenBank/DDBJ databases">
        <title>Mycena genomes resolve the evolution of fungal bioluminescence.</title>
        <authorList>
            <person name="Tsai I.J."/>
        </authorList>
    </citation>
    <scope>NUCLEOTIDE SEQUENCE</scope>
    <source>
        <strain evidence="7">110903Hualien_Pintung</strain>
    </source>
</reference>
<comment type="similarity">
    <text evidence="2">Belongs to the AB hydrolase superfamily. Lipase family. Class 3 subfamily.</text>
</comment>
<evidence type="ECO:0000256" key="5">
    <source>
        <dbReference type="SAM" id="SignalP"/>
    </source>
</evidence>
<feature type="signal peptide" evidence="5">
    <location>
        <begin position="1"/>
        <end position="17"/>
    </location>
</feature>
<comment type="catalytic activity">
    <reaction evidence="3">
        <text>a diacylglycerol + H2O = a monoacylglycerol + a fatty acid + H(+)</text>
        <dbReference type="Rhea" id="RHEA:32731"/>
        <dbReference type="ChEBI" id="CHEBI:15377"/>
        <dbReference type="ChEBI" id="CHEBI:15378"/>
        <dbReference type="ChEBI" id="CHEBI:17408"/>
        <dbReference type="ChEBI" id="CHEBI:18035"/>
        <dbReference type="ChEBI" id="CHEBI:28868"/>
    </reaction>
</comment>
<dbReference type="GO" id="GO:0006629">
    <property type="term" value="P:lipid metabolic process"/>
    <property type="evidence" value="ECO:0007669"/>
    <property type="project" value="InterPro"/>
</dbReference>
<protein>
    <submittedName>
        <fullName evidence="7">Lipase-3 domain-containing protein</fullName>
    </submittedName>
</protein>
<sequence>MLAVSLVLFAAASAVLAAPFNAVRPRASQVTPLSTTDISNLTSFIQFARAAYCPVNELVNWTCGQACEANPNFEVALTGGMGDAVQFFFVGYYPETNSVIISHEGTDPVELMSDLTDLNVLKGSLNSTLFPGAPSNIEVHTGFRDEHAITADAIREATQSLIATKNATQVTVVGHSLGGALAELDALSLRLILPKTVGVNAYTFGTPRVGDTNFVTFFDSQVPDFKRAHPLLNIVPIVPGRFLGFDHPQGEIHFVSDNNDTVVACPGNDDSTDPQCQIQTVPSILDGDILNHLGPYNGIHLGTIFCT</sequence>
<comment type="caution">
    <text evidence="7">The sequence shown here is derived from an EMBL/GenBank/DDBJ whole genome shotgun (WGS) entry which is preliminary data.</text>
</comment>
<organism evidence="7 8">
    <name type="scientific">Mycena chlorophos</name>
    <name type="common">Agaric fungus</name>
    <name type="synonym">Agaricus chlorophos</name>
    <dbReference type="NCBI Taxonomy" id="658473"/>
    <lineage>
        <taxon>Eukaryota</taxon>
        <taxon>Fungi</taxon>
        <taxon>Dikarya</taxon>
        <taxon>Basidiomycota</taxon>
        <taxon>Agaricomycotina</taxon>
        <taxon>Agaricomycetes</taxon>
        <taxon>Agaricomycetidae</taxon>
        <taxon>Agaricales</taxon>
        <taxon>Marasmiineae</taxon>
        <taxon>Mycenaceae</taxon>
        <taxon>Mycena</taxon>
    </lineage>
</organism>